<dbReference type="EMBL" id="LLXJ01002085">
    <property type="protein sequence ID" value="PKB99751.1"/>
    <property type="molecule type" value="Genomic_DNA"/>
</dbReference>
<dbReference type="AlphaFoldDB" id="A0A2N0NYX0"/>
<reference evidence="2 3" key="2">
    <citation type="submission" date="2017-09" db="EMBL/GenBank/DDBJ databases">
        <title>Extensive intraspecific genome diversity in a model arbuscular mycorrhizal fungus.</title>
        <authorList>
            <person name="Chen E.C."/>
            <person name="Morin E."/>
            <person name="Beaudet D."/>
            <person name="Noel J."/>
            <person name="Ndikumana S."/>
            <person name="Charron P."/>
            <person name="St-Onge C."/>
            <person name="Giorgi J."/>
            <person name="Grigoriev I.V."/>
            <person name="Roux C."/>
            <person name="Martin F.M."/>
            <person name="Corradi N."/>
        </authorList>
    </citation>
    <scope>NUCLEOTIDE SEQUENCE [LARGE SCALE GENOMIC DNA]</scope>
    <source>
        <strain evidence="2 3">A5</strain>
    </source>
</reference>
<dbReference type="VEuPathDB" id="FungiDB:RhiirA1_465392"/>
<dbReference type="Proteomes" id="UP000232722">
    <property type="component" value="Unassembled WGS sequence"/>
</dbReference>
<feature type="signal peptide" evidence="1">
    <location>
        <begin position="1"/>
        <end position="20"/>
    </location>
</feature>
<feature type="chain" id="PRO_5014949032" evidence="1">
    <location>
        <begin position="21"/>
        <end position="251"/>
    </location>
</feature>
<comment type="caution">
    <text evidence="2">The sequence shown here is derived from an EMBL/GenBank/DDBJ whole genome shotgun (WGS) entry which is preliminary data.</text>
</comment>
<evidence type="ECO:0000256" key="1">
    <source>
        <dbReference type="SAM" id="SignalP"/>
    </source>
</evidence>
<dbReference type="VEuPathDB" id="FungiDB:FUN_001053"/>
<proteinExistence type="predicted"/>
<evidence type="ECO:0000313" key="3">
    <source>
        <dbReference type="Proteomes" id="UP000232722"/>
    </source>
</evidence>
<keyword evidence="1" id="KW-0732">Signal</keyword>
<sequence length="251" mass="29398">MARRALFLLLTSCRLNDVVAFYTKNLLNFFSTGMRVKHTNDKNLDLNVPVEPFFIDEEPPEEIMITHDLPAITIQPIPSDDRNTWHDKLGFLIPNDLLPYVTEEPIYVSKNQEKLKGKHHTPEFRESMVSDLIHFQDHFHKQISKLTDRRQLYQDNLDKGKSVSKNKTRLEQLEQDFAKFKVAYHSVIDTRAIHHRLKGDTTDDTKELEFRPHKRSDNMSLDNIRHTGSVKKFRSDLLTTDDVNVSIFQDL</sequence>
<accession>A0A2N0NYX0</accession>
<protein>
    <submittedName>
        <fullName evidence="2">Uncharacterized protein</fullName>
    </submittedName>
</protein>
<name>A0A2N0NYX0_9GLOM</name>
<gene>
    <name evidence="2" type="ORF">RhiirA5_382950</name>
</gene>
<reference evidence="2 3" key="1">
    <citation type="submission" date="2016-04" db="EMBL/GenBank/DDBJ databases">
        <title>Genome analyses suggest a sexual origin of heterokaryosis in a supposedly ancient asexual fungus.</title>
        <authorList>
            <person name="Ropars J."/>
            <person name="Sedzielewska K."/>
            <person name="Noel J."/>
            <person name="Charron P."/>
            <person name="Farinelli L."/>
            <person name="Marton T."/>
            <person name="Kruger M."/>
            <person name="Pelin A."/>
            <person name="Brachmann A."/>
            <person name="Corradi N."/>
        </authorList>
    </citation>
    <scope>NUCLEOTIDE SEQUENCE [LARGE SCALE GENOMIC DNA]</scope>
    <source>
        <strain evidence="2 3">A5</strain>
    </source>
</reference>
<evidence type="ECO:0000313" key="2">
    <source>
        <dbReference type="EMBL" id="PKB99751.1"/>
    </source>
</evidence>
<organism evidence="2 3">
    <name type="scientific">Rhizophagus irregularis</name>
    <dbReference type="NCBI Taxonomy" id="588596"/>
    <lineage>
        <taxon>Eukaryota</taxon>
        <taxon>Fungi</taxon>
        <taxon>Fungi incertae sedis</taxon>
        <taxon>Mucoromycota</taxon>
        <taxon>Glomeromycotina</taxon>
        <taxon>Glomeromycetes</taxon>
        <taxon>Glomerales</taxon>
        <taxon>Glomeraceae</taxon>
        <taxon>Rhizophagus</taxon>
    </lineage>
</organism>